<reference evidence="2" key="3">
    <citation type="submission" date="2025-09" db="UniProtKB">
        <authorList>
            <consortium name="Ensembl"/>
        </authorList>
    </citation>
    <scope>IDENTIFICATION</scope>
</reference>
<feature type="compositionally biased region" description="Basic and acidic residues" evidence="1">
    <location>
        <begin position="1"/>
        <end position="14"/>
    </location>
</feature>
<evidence type="ECO:0000313" key="3">
    <source>
        <dbReference type="Proteomes" id="UP000007875"/>
    </source>
</evidence>
<organism evidence="2 3">
    <name type="scientific">Ciona savignyi</name>
    <name type="common">Pacific transparent sea squirt</name>
    <dbReference type="NCBI Taxonomy" id="51511"/>
    <lineage>
        <taxon>Eukaryota</taxon>
        <taxon>Metazoa</taxon>
        <taxon>Chordata</taxon>
        <taxon>Tunicata</taxon>
        <taxon>Ascidiacea</taxon>
        <taxon>Phlebobranchia</taxon>
        <taxon>Cionidae</taxon>
        <taxon>Ciona</taxon>
    </lineage>
</organism>
<dbReference type="Proteomes" id="UP000007875">
    <property type="component" value="Unassembled WGS sequence"/>
</dbReference>
<protein>
    <submittedName>
        <fullName evidence="2">Uncharacterized protein</fullName>
    </submittedName>
</protein>
<dbReference type="HOGENOM" id="CLU_3392185_0_0_1"/>
<reference evidence="3" key="1">
    <citation type="submission" date="2003-08" db="EMBL/GenBank/DDBJ databases">
        <authorList>
            <person name="Birren B."/>
            <person name="Nusbaum C."/>
            <person name="Abebe A."/>
            <person name="Abouelleil A."/>
            <person name="Adekoya E."/>
            <person name="Ait-zahra M."/>
            <person name="Allen N."/>
            <person name="Allen T."/>
            <person name="An P."/>
            <person name="Anderson M."/>
            <person name="Anderson S."/>
            <person name="Arachchi H."/>
            <person name="Armbruster J."/>
            <person name="Bachantsang P."/>
            <person name="Baldwin J."/>
            <person name="Barry A."/>
            <person name="Bayul T."/>
            <person name="Blitshsteyn B."/>
            <person name="Bloom T."/>
            <person name="Blye J."/>
            <person name="Boguslavskiy L."/>
            <person name="Borowsky M."/>
            <person name="Boukhgalter B."/>
            <person name="Brunache A."/>
            <person name="Butler J."/>
            <person name="Calixte N."/>
            <person name="Calvo S."/>
            <person name="Camarata J."/>
            <person name="Campo K."/>
            <person name="Chang J."/>
            <person name="Cheshatsang Y."/>
            <person name="Citroen M."/>
            <person name="Collymore A."/>
            <person name="Considine T."/>
            <person name="Cook A."/>
            <person name="Cooke P."/>
            <person name="Corum B."/>
            <person name="Cuomo C."/>
            <person name="David R."/>
            <person name="Dawoe T."/>
            <person name="Degray S."/>
            <person name="Dodge S."/>
            <person name="Dooley K."/>
            <person name="Dorje P."/>
            <person name="Dorjee K."/>
            <person name="Dorris L."/>
            <person name="Duffey N."/>
            <person name="Dupes A."/>
            <person name="Elkins T."/>
            <person name="Engels R."/>
            <person name="Erickson J."/>
            <person name="Farina A."/>
            <person name="Faro S."/>
            <person name="Ferreira P."/>
            <person name="Fischer H."/>
            <person name="Fitzgerald M."/>
            <person name="Foley K."/>
            <person name="Gage D."/>
            <person name="Galagan J."/>
            <person name="Gearin G."/>
            <person name="Gnerre S."/>
            <person name="Gnirke A."/>
            <person name="Goyette A."/>
            <person name="Graham J."/>
            <person name="Grandbois E."/>
            <person name="Gyaltsen K."/>
            <person name="Hafez N."/>
            <person name="Hagopian D."/>
            <person name="Hagos B."/>
            <person name="Hall J."/>
            <person name="Hatcher B."/>
            <person name="Heller A."/>
            <person name="Higgins H."/>
            <person name="Honan T."/>
            <person name="Horn A."/>
            <person name="Houde N."/>
            <person name="Hughes L."/>
            <person name="Hulme W."/>
            <person name="Husby E."/>
            <person name="Iliev I."/>
            <person name="Jaffe D."/>
            <person name="Jones C."/>
            <person name="Kamal M."/>
            <person name="Kamat A."/>
            <person name="Kamvysselis M."/>
            <person name="Karlsson E."/>
            <person name="Kells C."/>
            <person name="Kieu A."/>
            <person name="Kisner P."/>
            <person name="Kodira C."/>
            <person name="Kulbokas E."/>
            <person name="Labutti K."/>
            <person name="Lama D."/>
            <person name="Landers T."/>
            <person name="Leger J."/>
            <person name="Levine S."/>
            <person name="Lewis D."/>
            <person name="Lewis T."/>
            <person name="Lindblad-toh K."/>
            <person name="Liu X."/>
            <person name="Lokyitsang T."/>
            <person name="Lokyitsang Y."/>
            <person name="Lucien O."/>
            <person name="Lui A."/>
            <person name="Ma L.J."/>
            <person name="Mabbitt R."/>
            <person name="Macdonald J."/>
            <person name="Maclean C."/>
            <person name="Major J."/>
            <person name="Manning J."/>
            <person name="Marabella R."/>
            <person name="Maru K."/>
            <person name="Matthews C."/>
            <person name="Mauceli E."/>
            <person name="Mccarthy M."/>
            <person name="Mcdonough S."/>
            <person name="Mcghee T."/>
            <person name="Meldrim J."/>
            <person name="Meneus L."/>
            <person name="Mesirov J."/>
            <person name="Mihalev A."/>
            <person name="Mihova T."/>
            <person name="Mikkelsen T."/>
            <person name="Mlenga V."/>
            <person name="Moru K."/>
            <person name="Mozes J."/>
            <person name="Mulrain L."/>
            <person name="Munson G."/>
            <person name="Naylor J."/>
            <person name="Newes C."/>
            <person name="Nguyen C."/>
            <person name="Nguyen N."/>
            <person name="Nguyen T."/>
            <person name="Nicol R."/>
            <person name="Nielsen C."/>
            <person name="Nizzari M."/>
            <person name="Norbu C."/>
            <person name="Norbu N."/>
            <person name="O'donnell P."/>
            <person name="Okoawo O."/>
            <person name="O'leary S."/>
            <person name="Omotosho B."/>
            <person name="O'neill K."/>
            <person name="Osman S."/>
            <person name="Parker S."/>
            <person name="Perrin D."/>
            <person name="Phunkhang P."/>
            <person name="Piqani B."/>
            <person name="Purcell S."/>
            <person name="Rachupka T."/>
            <person name="Ramasamy U."/>
            <person name="Rameau R."/>
            <person name="Ray V."/>
            <person name="Raymond C."/>
            <person name="Retta R."/>
            <person name="Richardson S."/>
            <person name="Rise C."/>
            <person name="Rodriguez J."/>
            <person name="Rogers J."/>
            <person name="Rogov P."/>
            <person name="Rutman M."/>
            <person name="Schupbach R."/>
            <person name="Seaman C."/>
            <person name="Settipalli S."/>
            <person name="Sharpe T."/>
            <person name="Sheridan J."/>
            <person name="Sherpa N."/>
            <person name="Shi J."/>
            <person name="Smirnov S."/>
            <person name="Smith C."/>
            <person name="Sougnez C."/>
            <person name="Spencer B."/>
            <person name="Stalker J."/>
            <person name="Stange-thomann N."/>
            <person name="Stavropoulos S."/>
            <person name="Stetson K."/>
            <person name="Stone C."/>
            <person name="Stone S."/>
            <person name="Stubbs M."/>
            <person name="Talamas J."/>
            <person name="Tchuinga P."/>
            <person name="Tenzing P."/>
            <person name="Tesfaye S."/>
            <person name="Theodore J."/>
            <person name="Thoulutsang Y."/>
            <person name="Topham K."/>
            <person name="Towey S."/>
            <person name="Tsamla T."/>
            <person name="Tsomo N."/>
            <person name="Vallee D."/>
            <person name="Vassiliev H."/>
            <person name="Venkataraman V."/>
            <person name="Vinson J."/>
            <person name="Vo A."/>
            <person name="Wade C."/>
            <person name="Wang S."/>
            <person name="Wangchuk T."/>
            <person name="Wangdi T."/>
            <person name="Whittaker C."/>
            <person name="Wilkinson J."/>
            <person name="Wu Y."/>
            <person name="Wyman D."/>
            <person name="Yadav S."/>
            <person name="Yang S."/>
            <person name="Yang X."/>
            <person name="Yeager S."/>
            <person name="Yee E."/>
            <person name="Young G."/>
            <person name="Zainoun J."/>
            <person name="Zembeck L."/>
            <person name="Zimmer A."/>
            <person name="Zody M."/>
            <person name="Lander E."/>
        </authorList>
    </citation>
    <scope>NUCLEOTIDE SEQUENCE [LARGE SCALE GENOMIC DNA]</scope>
</reference>
<evidence type="ECO:0000313" key="2">
    <source>
        <dbReference type="Ensembl" id="ENSCSAVP00000003628.1"/>
    </source>
</evidence>
<dbReference type="AlphaFoldDB" id="H2YE80"/>
<accession>H2YE80</accession>
<dbReference type="Ensembl" id="ENSCSAVT00000003683.1">
    <property type="protein sequence ID" value="ENSCSAVP00000003628.1"/>
    <property type="gene ID" value="ENSCSAVG00000002150.1"/>
</dbReference>
<sequence length="32" mass="3887">MMQVQEEDKMKSEEQISSAEQDEDERRMEQLV</sequence>
<feature type="region of interest" description="Disordered" evidence="1">
    <location>
        <begin position="1"/>
        <end position="32"/>
    </location>
</feature>
<name>H2YE80_CIOSA</name>
<evidence type="ECO:0000256" key="1">
    <source>
        <dbReference type="SAM" id="MobiDB-lite"/>
    </source>
</evidence>
<keyword evidence="3" id="KW-1185">Reference proteome</keyword>
<dbReference type="InParanoid" id="H2YE80"/>
<reference evidence="2" key="2">
    <citation type="submission" date="2025-08" db="UniProtKB">
        <authorList>
            <consortium name="Ensembl"/>
        </authorList>
    </citation>
    <scope>IDENTIFICATION</scope>
</reference>
<proteinExistence type="predicted"/>